<keyword evidence="2" id="KW-1185">Reference proteome</keyword>
<protein>
    <submittedName>
        <fullName evidence="1">Uncharacterized protein</fullName>
    </submittedName>
</protein>
<name>A0ABW2TXV1_9PSEU</name>
<gene>
    <name evidence="1" type="ORF">ACFQV2_37960</name>
</gene>
<accession>A0ABW2TXV1</accession>
<reference evidence="2" key="1">
    <citation type="journal article" date="2019" name="Int. J. Syst. Evol. Microbiol.">
        <title>The Global Catalogue of Microorganisms (GCM) 10K type strain sequencing project: providing services to taxonomists for standard genome sequencing and annotation.</title>
        <authorList>
            <consortium name="The Broad Institute Genomics Platform"/>
            <consortium name="The Broad Institute Genome Sequencing Center for Infectious Disease"/>
            <person name="Wu L."/>
            <person name="Ma J."/>
        </authorList>
    </citation>
    <scope>NUCLEOTIDE SEQUENCE [LARGE SCALE GENOMIC DNA]</scope>
    <source>
        <strain evidence="2">JCM 17695</strain>
    </source>
</reference>
<sequence>MEVLVGRNPTTLAVGGQSSFSGTYATAPGYGDGTLTITTAPTRGTCTTTLTDYDAGTVLVEKRSAGKVALTAVVRESGGG</sequence>
<dbReference type="Proteomes" id="UP001596512">
    <property type="component" value="Unassembled WGS sequence"/>
</dbReference>
<evidence type="ECO:0000313" key="1">
    <source>
        <dbReference type="EMBL" id="MFC7618301.1"/>
    </source>
</evidence>
<organism evidence="1 2">
    <name type="scientific">Actinokineospora soli</name>
    <dbReference type="NCBI Taxonomy" id="1048753"/>
    <lineage>
        <taxon>Bacteria</taxon>
        <taxon>Bacillati</taxon>
        <taxon>Actinomycetota</taxon>
        <taxon>Actinomycetes</taxon>
        <taxon>Pseudonocardiales</taxon>
        <taxon>Pseudonocardiaceae</taxon>
        <taxon>Actinokineospora</taxon>
    </lineage>
</organism>
<evidence type="ECO:0000313" key="2">
    <source>
        <dbReference type="Proteomes" id="UP001596512"/>
    </source>
</evidence>
<proteinExistence type="predicted"/>
<dbReference type="EMBL" id="JBHTEY010000004">
    <property type="protein sequence ID" value="MFC7618301.1"/>
    <property type="molecule type" value="Genomic_DNA"/>
</dbReference>
<comment type="caution">
    <text evidence="1">The sequence shown here is derived from an EMBL/GenBank/DDBJ whole genome shotgun (WGS) entry which is preliminary data.</text>
</comment>